<evidence type="ECO:0000256" key="2">
    <source>
        <dbReference type="ARBA" id="ARBA00008332"/>
    </source>
</evidence>
<keyword evidence="4" id="KW-0597">Phosphoprotein</keyword>
<dbReference type="Pfam" id="PF10248">
    <property type="entry name" value="Mlf1IP"/>
    <property type="match status" value="1"/>
</dbReference>
<sequence>MQRERQGRNDLFAAGDPFVNFQGFGMMPGLFGGRDPFDDPFFTRPFGSMLGSGRFDPPSSTSREVSQTNRGKTLVIEELSSDDEGEKKDVQTGDEKSDYQKHIGSNKEPSVEHPDDYPDDRENKTVNYRSDYNQTEGTEPRVRSSIFQTCKVTYGGIDGAYYTSTRTRRTGSDGVLVVESKEADKTTGQATHRISRGINDKGHSVTRKLNSDGKAFLSIPLSTERLMLQDLPDELTGFEETWKLKGQLPSGWSDHFDMHGNRGSHCLPPLVKCKFLVLAISNHEQGACSCVFVNKDKKLLDFMVMIYVPSVCSRDHSKMCILSSITGQKLVTFHIEARMNVHKLFSKLACLCHQVNFFVLTTGHHILYPIHEQIRKSCMKEFGGSRGSEQNGMGSLGVWALPSTKQTRNAGGMESGSEPGTNALGGRTKKVVRINIE</sequence>
<evidence type="ECO:0000256" key="4">
    <source>
        <dbReference type="ARBA" id="ARBA00022553"/>
    </source>
</evidence>
<dbReference type="Proteomes" id="UP000326939">
    <property type="component" value="Chromosome 14"/>
</dbReference>
<dbReference type="GO" id="GO:0005737">
    <property type="term" value="C:cytoplasm"/>
    <property type="evidence" value="ECO:0007669"/>
    <property type="project" value="UniProtKB-SubCell"/>
</dbReference>
<name>A0A5N5K6F2_9ROSI</name>
<feature type="compositionally biased region" description="Basic and acidic residues" evidence="5">
    <location>
        <begin position="85"/>
        <end position="101"/>
    </location>
</feature>
<keyword evidence="7" id="KW-1185">Reference proteome</keyword>
<gene>
    <name evidence="6" type="ORF">DKX38_020825</name>
</gene>
<feature type="region of interest" description="Disordered" evidence="5">
    <location>
        <begin position="49"/>
        <end position="125"/>
    </location>
</feature>
<dbReference type="InterPro" id="IPR019376">
    <property type="entry name" value="Myeloid_leukemia_factor"/>
</dbReference>
<dbReference type="AlphaFoldDB" id="A0A5N5K6F2"/>
<comment type="similarity">
    <text evidence="2">Belongs to the MLF family.</text>
</comment>
<evidence type="ECO:0000256" key="5">
    <source>
        <dbReference type="SAM" id="MobiDB-lite"/>
    </source>
</evidence>
<keyword evidence="3" id="KW-0963">Cytoplasm</keyword>
<dbReference type="PANTHER" id="PTHR13105">
    <property type="entry name" value="MYELOID LEUKEMIA FACTOR"/>
    <property type="match status" value="1"/>
</dbReference>
<comment type="subcellular location">
    <subcellularLocation>
        <location evidence="1">Cytoplasm</location>
    </subcellularLocation>
</comment>
<feature type="compositionally biased region" description="Polar residues" evidence="5">
    <location>
        <begin position="58"/>
        <end position="71"/>
    </location>
</feature>
<evidence type="ECO:0000256" key="1">
    <source>
        <dbReference type="ARBA" id="ARBA00004496"/>
    </source>
</evidence>
<evidence type="ECO:0000313" key="6">
    <source>
        <dbReference type="EMBL" id="KAB5526978.1"/>
    </source>
</evidence>
<dbReference type="EMBL" id="VDCV01000014">
    <property type="protein sequence ID" value="KAB5526978.1"/>
    <property type="molecule type" value="Genomic_DNA"/>
</dbReference>
<evidence type="ECO:0000313" key="7">
    <source>
        <dbReference type="Proteomes" id="UP000326939"/>
    </source>
</evidence>
<reference evidence="7" key="1">
    <citation type="journal article" date="2019" name="Gigascience">
        <title>De novo genome assembly of the endangered Acer yangbiense, a plant species with extremely small populations endemic to Yunnan Province, China.</title>
        <authorList>
            <person name="Yang J."/>
            <person name="Wariss H.M."/>
            <person name="Tao L."/>
            <person name="Zhang R."/>
            <person name="Yun Q."/>
            <person name="Hollingsworth P."/>
            <person name="Dao Z."/>
            <person name="Luo G."/>
            <person name="Guo H."/>
            <person name="Ma Y."/>
            <person name="Sun W."/>
        </authorList>
    </citation>
    <scope>NUCLEOTIDE SEQUENCE [LARGE SCALE GENOMIC DNA]</scope>
    <source>
        <strain evidence="7">cv. br00</strain>
    </source>
</reference>
<accession>A0A5N5K6F2</accession>
<comment type="caution">
    <text evidence="6">The sequence shown here is derived from an EMBL/GenBank/DDBJ whole genome shotgun (WGS) entry which is preliminary data.</text>
</comment>
<evidence type="ECO:0000256" key="3">
    <source>
        <dbReference type="ARBA" id="ARBA00022490"/>
    </source>
</evidence>
<organism evidence="6 7">
    <name type="scientific">Salix brachista</name>
    <dbReference type="NCBI Taxonomy" id="2182728"/>
    <lineage>
        <taxon>Eukaryota</taxon>
        <taxon>Viridiplantae</taxon>
        <taxon>Streptophyta</taxon>
        <taxon>Embryophyta</taxon>
        <taxon>Tracheophyta</taxon>
        <taxon>Spermatophyta</taxon>
        <taxon>Magnoliopsida</taxon>
        <taxon>eudicotyledons</taxon>
        <taxon>Gunneridae</taxon>
        <taxon>Pentapetalae</taxon>
        <taxon>rosids</taxon>
        <taxon>fabids</taxon>
        <taxon>Malpighiales</taxon>
        <taxon>Salicaceae</taxon>
        <taxon>Saliceae</taxon>
        <taxon>Salix</taxon>
    </lineage>
</organism>
<proteinExistence type="inferred from homology"/>
<protein>
    <submittedName>
        <fullName evidence="6">Uncharacterized protein</fullName>
    </submittedName>
</protein>
<feature type="compositionally biased region" description="Basic and acidic residues" evidence="5">
    <location>
        <begin position="109"/>
        <end position="124"/>
    </location>
</feature>